<dbReference type="OrthoDB" id="430436at2759"/>
<dbReference type="Pfam" id="PF08732">
    <property type="entry name" value="HIM1"/>
    <property type="match status" value="1"/>
</dbReference>
<organism evidence="5 6">
    <name type="scientific">Candida verbasci</name>
    <dbReference type="NCBI Taxonomy" id="1227364"/>
    <lineage>
        <taxon>Eukaryota</taxon>
        <taxon>Fungi</taxon>
        <taxon>Dikarya</taxon>
        <taxon>Ascomycota</taxon>
        <taxon>Saccharomycotina</taxon>
        <taxon>Pichiomycetes</taxon>
        <taxon>Debaryomycetaceae</taxon>
        <taxon>Candida/Lodderomyces clade</taxon>
        <taxon>Candida</taxon>
    </lineage>
</organism>
<evidence type="ECO:0000313" key="6">
    <source>
        <dbReference type="Proteomes" id="UP001152885"/>
    </source>
</evidence>
<dbReference type="PANTHER" id="PTHR14097:SF7">
    <property type="entry name" value="OXIDOREDUCTASE HTATIP2"/>
    <property type="match status" value="1"/>
</dbReference>
<dbReference type="InterPro" id="IPR014843">
    <property type="entry name" value="Him1/Fmp52"/>
</dbReference>
<comment type="caution">
    <text evidence="5">The sequence shown here is derived from an EMBL/GenBank/DDBJ whole genome shotgun (WGS) entry which is preliminary data.</text>
</comment>
<keyword evidence="3" id="KW-0496">Mitochondrion</keyword>
<proteinExistence type="inferred from homology"/>
<dbReference type="Proteomes" id="UP001152885">
    <property type="component" value="Unassembled WGS sequence"/>
</dbReference>
<sequence length="230" mass="25051">MSVFLLGSTGLVGSEILLAASKSSTITSITTLSRKVPDLTVEKLNSILEPDCSKWPPIVRSHPCNIFVSAFGSTKAKAGGSKQFHDLDYGVPLMAAKSAKESGSKTCILISSAMANSKSPLLYLRTKGDLENDIKKLNFDHTVFIRPGVLLGERKEDHGHWNNFAMKVGGWIQNTWLAPLMNPIDAQDVGKIAVHYSELSLDNKLDEKLTIIEGSKLVKMVNTLKARGDI</sequence>
<keyword evidence="4" id="KW-0809">Transit peptide</keyword>
<evidence type="ECO:0000256" key="1">
    <source>
        <dbReference type="ARBA" id="ARBA00004450"/>
    </source>
</evidence>
<evidence type="ECO:0000256" key="3">
    <source>
        <dbReference type="ARBA" id="ARBA00022787"/>
    </source>
</evidence>
<keyword evidence="3" id="KW-0472">Membrane</keyword>
<protein>
    <recommendedName>
        <fullName evidence="7">Protein FMP52, mitochondrial</fullName>
    </recommendedName>
</protein>
<evidence type="ECO:0000256" key="4">
    <source>
        <dbReference type="ARBA" id="ARBA00022946"/>
    </source>
</evidence>
<keyword evidence="3" id="KW-1000">Mitochondrion outer membrane</keyword>
<dbReference type="PANTHER" id="PTHR14097">
    <property type="entry name" value="OXIDOREDUCTASE HTATIP2"/>
    <property type="match status" value="1"/>
</dbReference>
<comment type="subcellular location">
    <subcellularLocation>
        <location evidence="1">Mitochondrion outer membrane</location>
        <topology evidence="1">Peripheral membrane protein</topology>
    </subcellularLocation>
</comment>
<evidence type="ECO:0000313" key="5">
    <source>
        <dbReference type="EMBL" id="CAI5759678.1"/>
    </source>
</evidence>
<dbReference type="GO" id="GO:0051170">
    <property type="term" value="P:import into nucleus"/>
    <property type="evidence" value="ECO:0007669"/>
    <property type="project" value="TreeGrafter"/>
</dbReference>
<dbReference type="AlphaFoldDB" id="A0A9W4XER2"/>
<dbReference type="Gene3D" id="3.40.50.720">
    <property type="entry name" value="NAD(P)-binding Rossmann-like Domain"/>
    <property type="match status" value="1"/>
</dbReference>
<evidence type="ECO:0008006" key="7">
    <source>
        <dbReference type="Google" id="ProtNLM"/>
    </source>
</evidence>
<accession>A0A9W4XER2</accession>
<dbReference type="EMBL" id="CANTUO010000005">
    <property type="protein sequence ID" value="CAI5759678.1"/>
    <property type="molecule type" value="Genomic_DNA"/>
</dbReference>
<name>A0A9W4XER2_9ASCO</name>
<evidence type="ECO:0000256" key="2">
    <source>
        <dbReference type="ARBA" id="ARBA00006617"/>
    </source>
</evidence>
<dbReference type="InterPro" id="IPR036291">
    <property type="entry name" value="NAD(P)-bd_dom_sf"/>
</dbReference>
<dbReference type="SUPFAM" id="SSF51735">
    <property type="entry name" value="NAD(P)-binding Rossmann-fold domains"/>
    <property type="match status" value="1"/>
</dbReference>
<dbReference type="GO" id="GO:0005741">
    <property type="term" value="C:mitochondrial outer membrane"/>
    <property type="evidence" value="ECO:0007669"/>
    <property type="project" value="UniProtKB-SubCell"/>
</dbReference>
<comment type="similarity">
    <text evidence="2">Belongs to the FMP52 family.</text>
</comment>
<reference evidence="5" key="1">
    <citation type="submission" date="2022-12" db="EMBL/GenBank/DDBJ databases">
        <authorList>
            <person name="Brejova B."/>
        </authorList>
    </citation>
    <scope>NUCLEOTIDE SEQUENCE</scope>
</reference>
<keyword evidence="6" id="KW-1185">Reference proteome</keyword>
<gene>
    <name evidence="5" type="ORF">CANVERA_P4189</name>
</gene>